<evidence type="ECO:0000313" key="2">
    <source>
        <dbReference type="EMBL" id="GEL18856.1"/>
    </source>
</evidence>
<dbReference type="InterPro" id="IPR036866">
    <property type="entry name" value="RibonucZ/Hydroxyglut_hydro"/>
</dbReference>
<dbReference type="AlphaFoldDB" id="A0A511D238"/>
<sequence length="346" mass="37428">MARPEPAAEVAPDVYRLALPLGIHGVPTLSAYLIRGDDGDTLVDCGIAAGAGHGGDAEPDGTGALAAALAAVGGSLGRLERLVVTHAHIDHFGLAGEVVRRSGGELWMHRRTELDLAKYADPEEAVDRRTLMLADHGLYGPELTEASEGLRDWMPVMPSIAQPTRLLDGGEYLTAGGRTWQVVHTPGHSPGHVCLWSAEDGLLCSGDHLLQVVTPPVTFERGFERDPMGSYLASLERVRALEPDLVLPGHGPPFRDGARRAEAIARGKLRRLRQVRELVEDRDHTVTELTTSLFGSATLTGPQRHFAMAEILAYLAYHEVRGALERTRRPDGVFRWRPTGKNGDAP</sequence>
<dbReference type="EMBL" id="BJVI01000026">
    <property type="protein sequence ID" value="GEL18856.1"/>
    <property type="molecule type" value="Genomic_DNA"/>
</dbReference>
<dbReference type="OrthoDB" id="2971563at2"/>
<gene>
    <name evidence="2" type="ORF">PA7_26930</name>
</gene>
<proteinExistence type="predicted"/>
<dbReference type="RefSeq" id="WP_161631681.1">
    <property type="nucleotide sequence ID" value="NZ_AUII01000005.1"/>
</dbReference>
<keyword evidence="3" id="KW-1185">Reference proteome</keyword>
<dbReference type="InterPro" id="IPR050855">
    <property type="entry name" value="NDM-1-like"/>
</dbReference>
<dbReference type="STRING" id="1123024.GCA_000423625_01710"/>
<keyword evidence="2" id="KW-0378">Hydrolase</keyword>
<dbReference type="Proteomes" id="UP000321328">
    <property type="component" value="Unassembled WGS sequence"/>
</dbReference>
<dbReference type="PANTHER" id="PTHR42951">
    <property type="entry name" value="METALLO-BETA-LACTAMASE DOMAIN-CONTAINING"/>
    <property type="match status" value="1"/>
</dbReference>
<dbReference type="SUPFAM" id="SSF56281">
    <property type="entry name" value="Metallo-hydrolase/oxidoreductase"/>
    <property type="match status" value="1"/>
</dbReference>
<dbReference type="Gene3D" id="3.60.15.10">
    <property type="entry name" value="Ribonuclease Z/Hydroxyacylglutathione hydrolase-like"/>
    <property type="match status" value="1"/>
</dbReference>
<reference evidence="2 3" key="1">
    <citation type="submission" date="2019-07" db="EMBL/GenBank/DDBJ databases">
        <title>Whole genome shotgun sequence of Pseudonocardia asaccharolytica NBRC 16224.</title>
        <authorList>
            <person name="Hosoyama A."/>
            <person name="Uohara A."/>
            <person name="Ohji S."/>
            <person name="Ichikawa N."/>
        </authorList>
    </citation>
    <scope>NUCLEOTIDE SEQUENCE [LARGE SCALE GENOMIC DNA]</scope>
    <source>
        <strain evidence="2 3">NBRC 16224</strain>
    </source>
</reference>
<accession>A0A511D238</accession>
<dbReference type="InterPro" id="IPR001279">
    <property type="entry name" value="Metallo-B-lactamas"/>
</dbReference>
<evidence type="ECO:0000313" key="3">
    <source>
        <dbReference type="Proteomes" id="UP000321328"/>
    </source>
</evidence>
<dbReference type="Pfam" id="PF00753">
    <property type="entry name" value="Lactamase_B"/>
    <property type="match status" value="1"/>
</dbReference>
<feature type="domain" description="Metallo-beta-lactamase" evidence="1">
    <location>
        <begin position="28"/>
        <end position="250"/>
    </location>
</feature>
<protein>
    <submittedName>
        <fullName evidence="2">MBL fold metallo-hydrolase</fullName>
    </submittedName>
</protein>
<dbReference type="InterPro" id="IPR036388">
    <property type="entry name" value="WH-like_DNA-bd_sf"/>
</dbReference>
<organism evidence="2 3">
    <name type="scientific">Pseudonocardia asaccharolytica DSM 44247 = NBRC 16224</name>
    <dbReference type="NCBI Taxonomy" id="1123024"/>
    <lineage>
        <taxon>Bacteria</taxon>
        <taxon>Bacillati</taxon>
        <taxon>Actinomycetota</taxon>
        <taxon>Actinomycetes</taxon>
        <taxon>Pseudonocardiales</taxon>
        <taxon>Pseudonocardiaceae</taxon>
        <taxon>Pseudonocardia</taxon>
    </lineage>
</organism>
<comment type="caution">
    <text evidence="2">The sequence shown here is derived from an EMBL/GenBank/DDBJ whole genome shotgun (WGS) entry which is preliminary data.</text>
</comment>
<evidence type="ECO:0000259" key="1">
    <source>
        <dbReference type="SMART" id="SM00849"/>
    </source>
</evidence>
<name>A0A511D238_9PSEU</name>
<dbReference type="Gene3D" id="1.10.10.10">
    <property type="entry name" value="Winged helix-like DNA-binding domain superfamily/Winged helix DNA-binding domain"/>
    <property type="match status" value="1"/>
</dbReference>
<dbReference type="SMART" id="SM00849">
    <property type="entry name" value="Lactamase_B"/>
    <property type="match status" value="1"/>
</dbReference>
<dbReference type="GO" id="GO:0016787">
    <property type="term" value="F:hydrolase activity"/>
    <property type="evidence" value="ECO:0007669"/>
    <property type="project" value="UniProtKB-KW"/>
</dbReference>